<dbReference type="EC" id="2.3.2.27" evidence="4"/>
<keyword evidence="7" id="KW-0833">Ubl conjugation pathway</keyword>
<comment type="subcellular location">
    <subcellularLocation>
        <location evidence="2">Endomembrane system</location>
        <topology evidence="2">Multi-pass membrane protein</topology>
    </subcellularLocation>
</comment>
<feature type="transmembrane region" description="Helical" evidence="10">
    <location>
        <begin position="743"/>
        <end position="763"/>
    </location>
</feature>
<dbReference type="EMBL" id="CP144695">
    <property type="protein sequence ID" value="WVZ05783.1"/>
    <property type="molecule type" value="Genomic_DNA"/>
</dbReference>
<feature type="transmembrane region" description="Helical" evidence="10">
    <location>
        <begin position="903"/>
        <end position="930"/>
    </location>
</feature>
<feature type="transmembrane region" description="Helical" evidence="10">
    <location>
        <begin position="700"/>
        <end position="723"/>
    </location>
</feature>
<dbReference type="PANTHER" id="PTHR33389:SF18">
    <property type="entry name" value="OS01G0677900 PROTEIN"/>
    <property type="match status" value="1"/>
</dbReference>
<keyword evidence="8 10" id="KW-1133">Transmembrane helix</keyword>
<dbReference type="Proteomes" id="UP001374535">
    <property type="component" value="Chromosome 6"/>
</dbReference>
<organism evidence="13 14">
    <name type="scientific">Vigna mungo</name>
    <name type="common">Black gram</name>
    <name type="synonym">Phaseolus mungo</name>
    <dbReference type="NCBI Taxonomy" id="3915"/>
    <lineage>
        <taxon>Eukaryota</taxon>
        <taxon>Viridiplantae</taxon>
        <taxon>Streptophyta</taxon>
        <taxon>Embryophyta</taxon>
        <taxon>Tracheophyta</taxon>
        <taxon>Spermatophyta</taxon>
        <taxon>Magnoliopsida</taxon>
        <taxon>eudicotyledons</taxon>
        <taxon>Gunneridae</taxon>
        <taxon>Pentapetalae</taxon>
        <taxon>rosids</taxon>
        <taxon>fabids</taxon>
        <taxon>Fabales</taxon>
        <taxon>Fabaceae</taxon>
        <taxon>Papilionoideae</taxon>
        <taxon>50 kb inversion clade</taxon>
        <taxon>NPAAA clade</taxon>
        <taxon>indigoferoid/millettioid clade</taxon>
        <taxon>Phaseoleae</taxon>
        <taxon>Vigna</taxon>
    </lineage>
</organism>
<sequence length="947" mass="106669">MKENALAQYTYIYIEAYILSSIKQFQDSLVPIHVSMLVSLIMEPLALFLFSIISLNTFSSHASQLTYTDHCASVVPNSTPNESKFKDFPHGPFQVAYYLGGDTIVGADTFQKLRQKQATLRFKNVYETNVFGIHKVGLTLIVRSASSYYRVGNFTPGKRLKNRKRFPSSVTFTLDGFWSESSGMICMVGTGTAYSMQRLEVVLKLYNVVNSRSNISTLVTGSLESLSPRHEVSYFEPISLFIFPRMDYDFSLDTKEAKNEYSDEGEVVPGLSINPASFCSNISPMINGKFDLQYQSECSSAKNCSPVGGDANQLPYIMSLKELVCLDVKHRVRVLIGFRSSGGARWSFNPNATLVGEGWWDEEMNQLYIVGCHFLGMEESMASVHVGNCSTRISLRFPKIWSMNDASSIVGQIWSNKTVGDSGYFKRIVFRSFHNSGVEISGTKYEYLLLDRVRKMCPRQEPHKNKGVRYPDVYSSDMRFDMSVRISKRRVAWGYSAPLVVNDQIQELNSEGTFTSNSSYTIPSNSSNSHSNGLYNVSYRISMNLLPNARLGAQKSMLNTTTNVTEAMNVSAEGIYDAESGSLCMVGCRSLGSKNEIPSTNSLDCEVMVKFQFPPLDTNKNEDYIKGSIVSTRENSDPLYFKQLDLTSAAFYTAEASRTLKKVDMEVIMILVCTTLACVFLGLQLYHVKRDPDMVSSISFVMLLILTLGNMVPLVLNFEALFAQNHDKKSILLGNELLEVKEISVRLIVMVGFLLQLRLLQLIWSARKNDTKEMELWIAEKRVFYVIFTLHAAGFLIAFLVHQNNTLHGDVVSSSSFSQLRSFWENLKSYTGLVLDGFLLPQILLNLFRNSKGNALSCSFYYGISLVKAIPHAYDLFEALVYVDGSSFYEDEIADYYSTAWDIIIPLVSLMFAVIIHLQQRFGGCIIISWRIKGKEEYEKVPVVTER</sequence>
<dbReference type="GO" id="GO:0012505">
    <property type="term" value="C:endomembrane system"/>
    <property type="evidence" value="ECO:0007669"/>
    <property type="project" value="UniProtKB-SubCell"/>
</dbReference>
<evidence type="ECO:0000256" key="2">
    <source>
        <dbReference type="ARBA" id="ARBA00004127"/>
    </source>
</evidence>
<proteinExistence type="predicted"/>
<accession>A0AAQ3NBU1</accession>
<evidence type="ECO:0000259" key="11">
    <source>
        <dbReference type="Pfam" id="PF11145"/>
    </source>
</evidence>
<keyword evidence="14" id="KW-1185">Reference proteome</keyword>
<evidence type="ECO:0000256" key="1">
    <source>
        <dbReference type="ARBA" id="ARBA00000900"/>
    </source>
</evidence>
<evidence type="ECO:0000256" key="5">
    <source>
        <dbReference type="ARBA" id="ARBA00022679"/>
    </source>
</evidence>
<evidence type="ECO:0000313" key="13">
    <source>
        <dbReference type="EMBL" id="WVZ05783.1"/>
    </source>
</evidence>
<dbReference type="GO" id="GO:0061630">
    <property type="term" value="F:ubiquitin protein ligase activity"/>
    <property type="evidence" value="ECO:0007669"/>
    <property type="project" value="UniProtKB-EC"/>
</dbReference>
<evidence type="ECO:0000256" key="4">
    <source>
        <dbReference type="ARBA" id="ARBA00012483"/>
    </source>
</evidence>
<feature type="transmembrane region" description="Helical" evidence="10">
    <location>
        <begin position="783"/>
        <end position="801"/>
    </location>
</feature>
<dbReference type="AlphaFoldDB" id="A0AAQ3NBU1"/>
<keyword evidence="9 10" id="KW-0472">Membrane</keyword>
<feature type="transmembrane region" description="Helical" evidence="10">
    <location>
        <begin position="667"/>
        <end position="688"/>
    </location>
</feature>
<evidence type="ECO:0000256" key="6">
    <source>
        <dbReference type="ARBA" id="ARBA00022692"/>
    </source>
</evidence>
<keyword evidence="6 10" id="KW-0812">Transmembrane</keyword>
<dbReference type="InterPro" id="IPR021319">
    <property type="entry name" value="DUF2921"/>
</dbReference>
<gene>
    <name evidence="13" type="ORF">V8G54_019129</name>
</gene>
<dbReference type="Pfam" id="PF11145">
    <property type="entry name" value="DUF2921"/>
    <property type="match status" value="1"/>
</dbReference>
<evidence type="ECO:0000259" key="12">
    <source>
        <dbReference type="Pfam" id="PF25333"/>
    </source>
</evidence>
<reference evidence="13 14" key="1">
    <citation type="journal article" date="2023" name="Life. Sci Alliance">
        <title>Evolutionary insights into 3D genome organization and epigenetic landscape of Vigna mungo.</title>
        <authorList>
            <person name="Junaid A."/>
            <person name="Singh B."/>
            <person name="Bhatia S."/>
        </authorList>
    </citation>
    <scope>NUCLEOTIDE SEQUENCE [LARGE SCALE GENOMIC DNA]</scope>
    <source>
        <strain evidence="13">Urdbean</strain>
    </source>
</reference>
<evidence type="ECO:0000256" key="7">
    <source>
        <dbReference type="ARBA" id="ARBA00022786"/>
    </source>
</evidence>
<feature type="domain" description="DUF2921" evidence="12">
    <location>
        <begin position="67"/>
        <end position="239"/>
    </location>
</feature>
<evidence type="ECO:0000256" key="9">
    <source>
        <dbReference type="ARBA" id="ARBA00023136"/>
    </source>
</evidence>
<comment type="catalytic activity">
    <reaction evidence="1">
        <text>S-ubiquitinyl-[E2 ubiquitin-conjugating enzyme]-L-cysteine + [acceptor protein]-L-lysine = [E2 ubiquitin-conjugating enzyme]-L-cysteine + N(6)-ubiquitinyl-[acceptor protein]-L-lysine.</text>
        <dbReference type="EC" id="2.3.2.27"/>
    </reaction>
</comment>
<dbReference type="PANTHER" id="PTHR33389">
    <property type="entry name" value="FAMILY PROTEIN, PUTATIVE (DUF2921)-RELATED"/>
    <property type="match status" value="1"/>
</dbReference>
<dbReference type="Pfam" id="PF25333">
    <property type="entry name" value="DUF2921_N"/>
    <property type="match status" value="3"/>
</dbReference>
<feature type="domain" description="DUF2921" evidence="12">
    <location>
        <begin position="261"/>
        <end position="428"/>
    </location>
</feature>
<protein>
    <recommendedName>
        <fullName evidence="4">RING-type E3 ubiquitin transferase</fullName>
        <ecNumber evidence="4">2.3.2.27</ecNumber>
    </recommendedName>
</protein>
<evidence type="ECO:0000313" key="14">
    <source>
        <dbReference type="Proteomes" id="UP001374535"/>
    </source>
</evidence>
<evidence type="ECO:0000256" key="8">
    <source>
        <dbReference type="ARBA" id="ARBA00022989"/>
    </source>
</evidence>
<name>A0AAQ3NBU1_VIGMU</name>
<evidence type="ECO:0000256" key="3">
    <source>
        <dbReference type="ARBA" id="ARBA00004906"/>
    </source>
</evidence>
<keyword evidence="5" id="KW-0808">Transferase</keyword>
<feature type="domain" description="SWEET-like" evidence="11">
    <location>
        <begin position="657"/>
        <end position="931"/>
    </location>
</feature>
<comment type="pathway">
    <text evidence="3">Protein modification; protein ubiquitination.</text>
</comment>
<feature type="domain" description="DUF2921" evidence="12">
    <location>
        <begin position="454"/>
        <end position="644"/>
    </location>
</feature>
<dbReference type="InterPro" id="IPR057425">
    <property type="entry name" value="DUF2921_N"/>
</dbReference>
<evidence type="ECO:0000256" key="10">
    <source>
        <dbReference type="SAM" id="Phobius"/>
    </source>
</evidence>